<feature type="domain" description="Sulfatase-modifying factor enzyme-like" evidence="2">
    <location>
        <begin position="39"/>
        <end position="218"/>
    </location>
</feature>
<dbReference type="Gene3D" id="3.90.1580.10">
    <property type="entry name" value="paralog of FGE (formylglycine-generating enzyme)"/>
    <property type="match status" value="1"/>
</dbReference>
<dbReference type="InterPro" id="IPR016187">
    <property type="entry name" value="CTDL_fold"/>
</dbReference>
<dbReference type="InterPro" id="IPR051043">
    <property type="entry name" value="Sulfatase_Mod_Factor_Kinase"/>
</dbReference>
<evidence type="ECO:0000313" key="4">
    <source>
        <dbReference type="Proteomes" id="UP000435357"/>
    </source>
</evidence>
<protein>
    <submittedName>
        <fullName evidence="3">SUMF1/EgtB/PvdO family nonheme iron enzyme</fullName>
    </submittedName>
</protein>
<dbReference type="AlphaFoldDB" id="A0A6N6M8D3"/>
<comment type="caution">
    <text evidence="3">The sequence shown here is derived from an EMBL/GenBank/DDBJ whole genome shotgun (WGS) entry which is preliminary data.</text>
</comment>
<organism evidence="3 4">
    <name type="scientific">Salibacter halophilus</name>
    <dbReference type="NCBI Taxonomy" id="1803916"/>
    <lineage>
        <taxon>Bacteria</taxon>
        <taxon>Pseudomonadati</taxon>
        <taxon>Bacteroidota</taxon>
        <taxon>Flavobacteriia</taxon>
        <taxon>Flavobacteriales</taxon>
        <taxon>Salibacteraceae</taxon>
        <taxon>Salibacter</taxon>
    </lineage>
</organism>
<evidence type="ECO:0000256" key="1">
    <source>
        <dbReference type="SAM" id="SignalP"/>
    </source>
</evidence>
<dbReference type="GO" id="GO:0120147">
    <property type="term" value="F:formylglycine-generating oxidase activity"/>
    <property type="evidence" value="ECO:0007669"/>
    <property type="project" value="TreeGrafter"/>
</dbReference>
<dbReference type="OrthoDB" id="9768004at2"/>
<feature type="signal peptide" evidence="1">
    <location>
        <begin position="1"/>
        <end position="18"/>
    </location>
</feature>
<keyword evidence="1" id="KW-0732">Signal</keyword>
<dbReference type="SUPFAM" id="SSF56436">
    <property type="entry name" value="C-type lectin-like"/>
    <property type="match status" value="1"/>
</dbReference>
<name>A0A6N6M8D3_9FLAO</name>
<dbReference type="EMBL" id="WACR01000004">
    <property type="protein sequence ID" value="KAB1064908.1"/>
    <property type="molecule type" value="Genomic_DNA"/>
</dbReference>
<accession>A0A6N6M8D3</accession>
<dbReference type="InterPro" id="IPR042095">
    <property type="entry name" value="SUMF_sf"/>
</dbReference>
<feature type="chain" id="PRO_5026876196" evidence="1">
    <location>
        <begin position="19"/>
        <end position="260"/>
    </location>
</feature>
<dbReference type="Pfam" id="PF03781">
    <property type="entry name" value="FGE-sulfatase"/>
    <property type="match status" value="1"/>
</dbReference>
<gene>
    <name evidence="3" type="ORF">F3059_06025</name>
</gene>
<proteinExistence type="predicted"/>
<evidence type="ECO:0000259" key="2">
    <source>
        <dbReference type="Pfam" id="PF03781"/>
    </source>
</evidence>
<dbReference type="Proteomes" id="UP000435357">
    <property type="component" value="Unassembled WGS sequence"/>
</dbReference>
<sequence length="260" mass="29842">MLKILIPLFCLCFQLLQAQPTFLDIKNLQNNLAKINDTLYASKYEVNNGEYNAFLKSLEESGKEEDYATAAIESSQWTKYAKEYVDTYHLSKDYNSYPVVNISYEGAVLYCKWLTEQYNSSKKRKFEKVIFRLPTEKEWEVAARAGHPDAIYPWNGSEIRNKKGQFLCNFTNTAKKADLAKSTDNGDILAPSNSYWPNDLGIYNMSGNVAEMLSEKGRTKGGSWSDPKEYVKIDSPDPYKGFDTTMPTIGFRYFMEVVER</sequence>
<dbReference type="InterPro" id="IPR005532">
    <property type="entry name" value="SUMF_dom"/>
</dbReference>
<evidence type="ECO:0000313" key="3">
    <source>
        <dbReference type="EMBL" id="KAB1064908.1"/>
    </source>
</evidence>
<dbReference type="RefSeq" id="WP_151167228.1">
    <property type="nucleotide sequence ID" value="NZ_WACR01000004.1"/>
</dbReference>
<keyword evidence="4" id="KW-1185">Reference proteome</keyword>
<dbReference type="PANTHER" id="PTHR23150:SF26">
    <property type="entry name" value="GENERIC METHYLTRANSFERASE"/>
    <property type="match status" value="1"/>
</dbReference>
<dbReference type="PANTHER" id="PTHR23150">
    <property type="entry name" value="SULFATASE MODIFYING FACTOR 1, 2"/>
    <property type="match status" value="1"/>
</dbReference>
<reference evidence="3 4" key="1">
    <citation type="submission" date="2019-09" db="EMBL/GenBank/DDBJ databases">
        <title>Genomes of Cryomorphaceae.</title>
        <authorList>
            <person name="Bowman J.P."/>
        </authorList>
    </citation>
    <scope>NUCLEOTIDE SEQUENCE [LARGE SCALE GENOMIC DNA]</scope>
    <source>
        <strain evidence="3 4">KCTC 52047</strain>
    </source>
</reference>